<evidence type="ECO:0000259" key="8">
    <source>
        <dbReference type="Pfam" id="PF07559"/>
    </source>
</evidence>
<dbReference type="InterPro" id="IPR037058">
    <property type="entry name" value="Falgellar_hook_FlgE_sf"/>
</dbReference>
<dbReference type="PANTHER" id="PTHR30435">
    <property type="entry name" value="FLAGELLAR PROTEIN"/>
    <property type="match status" value="1"/>
</dbReference>
<dbReference type="NCBIfam" id="TIGR03506">
    <property type="entry name" value="FlgEFG_subfam"/>
    <property type="match status" value="1"/>
</dbReference>
<proteinExistence type="inferred from homology"/>
<evidence type="ECO:0000313" key="11">
    <source>
        <dbReference type="Proteomes" id="UP000768524"/>
    </source>
</evidence>
<keyword evidence="10" id="KW-0966">Cell projection</keyword>
<sequence length="424" mass="43867">MSFSQAISGINAASNNLDVIGNNIANSATVGFKASTVTFGDMFAGSQVGMGVQVAAVLQDFSNGTITSSSRDLDVAISNGAGFYRMQDTNGDTYYSRNGQFMLNGRNIVNAQGMQLTGYPAVGAPPVVQTGGDPQPLTIPDGDMFAKATDTASLIASLKSSDSVPSRPWVAANPTATPPVLSTEGQEGTFNSTTSLTTYDSQGNKHDFTLYFVKVSDNNWKTYARDGSAASPKYQDVGNLVFGANGALLSQNPSPNATTGITPGALTLDLAGTNGAAQGTFTLDFTGSVQQNTDYSYKSPVQNGYAPGALTGFAIQGDGTIEGSYNNGQKQALGQIVLVGFANPGGLVPNGDNVWSETASSGQAVVGVAGSGNLGRLIGKSTEASNVDMGQELVNMIVAQRNYQSNAQTIKTQDSILQTLVSMR</sequence>
<evidence type="ECO:0000259" key="7">
    <source>
        <dbReference type="Pfam" id="PF06429"/>
    </source>
</evidence>
<dbReference type="InterPro" id="IPR001444">
    <property type="entry name" value="Flag_bb_rod_N"/>
</dbReference>
<dbReference type="Pfam" id="PF00460">
    <property type="entry name" value="Flg_bb_rod"/>
    <property type="match status" value="1"/>
</dbReference>
<dbReference type="NCBIfam" id="NF004238">
    <property type="entry name" value="PRK05682.1-1"/>
    <property type="match status" value="1"/>
</dbReference>
<dbReference type="AlphaFoldDB" id="A0AAE2WJN3"/>
<feature type="domain" description="Flagellar basal-body/hook protein C-terminal" evidence="7">
    <location>
        <begin position="382"/>
        <end position="423"/>
    </location>
</feature>
<evidence type="ECO:0000256" key="1">
    <source>
        <dbReference type="ARBA" id="ARBA00004117"/>
    </source>
</evidence>
<dbReference type="GO" id="GO:0071978">
    <property type="term" value="P:bacterial-type flagellum-dependent swarming motility"/>
    <property type="evidence" value="ECO:0007669"/>
    <property type="project" value="TreeGrafter"/>
</dbReference>
<accession>A0AAE2WJN3</accession>
<comment type="function">
    <text evidence="5">A flexible structure which links the flagellar filament to the drive apparatus in the basal body.</text>
</comment>
<evidence type="ECO:0000259" key="9">
    <source>
        <dbReference type="Pfam" id="PF22692"/>
    </source>
</evidence>
<dbReference type="Pfam" id="PF22692">
    <property type="entry name" value="LlgE_F_G_D1"/>
    <property type="match status" value="1"/>
</dbReference>
<evidence type="ECO:0000256" key="4">
    <source>
        <dbReference type="ARBA" id="ARBA00023143"/>
    </source>
</evidence>
<dbReference type="InterPro" id="IPR053967">
    <property type="entry name" value="LlgE_F_G-like_D1"/>
</dbReference>
<name>A0AAE2WJN3_9GAMM</name>
<dbReference type="Gene3D" id="2.60.98.20">
    <property type="entry name" value="Flagellar hook protein FlgE"/>
    <property type="match status" value="1"/>
</dbReference>
<reference evidence="10" key="1">
    <citation type="submission" date="2020-07" db="EMBL/GenBank/DDBJ databases">
        <title>A pangenomic view of the genus Pectobacterium provides insights into genome organization, phylogeny, and virulence.</title>
        <authorList>
            <person name="Jonkheer E."/>
            <person name="Brankovics B."/>
            <person name="Houwers I."/>
            <person name="Van Der Wolf J."/>
            <person name="Bonants P."/>
            <person name="Vreeburg R."/>
            <person name="Bollema R."/>
            <person name="De Haan J."/>
            <person name="Berke L."/>
            <person name="De Ridder D."/>
            <person name="Smit S."/>
            <person name="Van Der Lee T.A.J."/>
        </authorList>
    </citation>
    <scope>NUCLEOTIDE SEQUENCE</scope>
    <source>
        <strain evidence="10">NAK:433</strain>
    </source>
</reference>
<dbReference type="GO" id="GO:0009424">
    <property type="term" value="C:bacterial-type flagellum hook"/>
    <property type="evidence" value="ECO:0007669"/>
    <property type="project" value="TreeGrafter"/>
</dbReference>
<dbReference type="Pfam" id="PF06429">
    <property type="entry name" value="Flg_bbr_C"/>
    <property type="match status" value="1"/>
</dbReference>
<dbReference type="Proteomes" id="UP000768524">
    <property type="component" value="Unassembled WGS sequence"/>
</dbReference>
<dbReference type="InterPro" id="IPR011491">
    <property type="entry name" value="FlgE_D2"/>
</dbReference>
<dbReference type="InterPro" id="IPR019776">
    <property type="entry name" value="Flagellar_basal_body_rod_CS"/>
</dbReference>
<dbReference type="GO" id="GO:0005829">
    <property type="term" value="C:cytosol"/>
    <property type="evidence" value="ECO:0007669"/>
    <property type="project" value="TreeGrafter"/>
</dbReference>
<evidence type="ECO:0000256" key="5">
    <source>
        <dbReference type="RuleBase" id="RU362116"/>
    </source>
</evidence>
<keyword evidence="10" id="KW-0969">Cilium</keyword>
<evidence type="ECO:0000256" key="3">
    <source>
        <dbReference type="ARBA" id="ARBA00019015"/>
    </source>
</evidence>
<evidence type="ECO:0000256" key="2">
    <source>
        <dbReference type="ARBA" id="ARBA00009677"/>
    </source>
</evidence>
<evidence type="ECO:0000313" key="10">
    <source>
        <dbReference type="EMBL" id="MBN3053119.1"/>
    </source>
</evidence>
<evidence type="ECO:0000259" key="6">
    <source>
        <dbReference type="Pfam" id="PF00460"/>
    </source>
</evidence>
<dbReference type="PROSITE" id="PS00588">
    <property type="entry name" value="FLAGELLA_BB_ROD"/>
    <property type="match status" value="1"/>
</dbReference>
<dbReference type="GO" id="GO:0009425">
    <property type="term" value="C:bacterial-type flagellum basal body"/>
    <property type="evidence" value="ECO:0007669"/>
    <property type="project" value="UniProtKB-SubCell"/>
</dbReference>
<dbReference type="InterPro" id="IPR020013">
    <property type="entry name" value="Flagellar_FlgE/F/G"/>
</dbReference>
<gene>
    <name evidence="10" type="primary">flgE</name>
    <name evidence="10" type="ORF">H4F45_16870</name>
</gene>
<protein>
    <recommendedName>
        <fullName evidence="3 5">Flagellar hook protein FlgE</fullName>
    </recommendedName>
</protein>
<dbReference type="SUPFAM" id="SSF117143">
    <property type="entry name" value="Flagellar hook protein flgE"/>
    <property type="match status" value="1"/>
</dbReference>
<dbReference type="PANTHER" id="PTHR30435:SF1">
    <property type="entry name" value="FLAGELLAR HOOK PROTEIN FLGE"/>
    <property type="match status" value="1"/>
</dbReference>
<comment type="caution">
    <text evidence="10">The sequence shown here is derived from an EMBL/GenBank/DDBJ whole genome shotgun (WGS) entry which is preliminary data.</text>
</comment>
<feature type="domain" description="Flagellar basal body rod protein N-terminal" evidence="6">
    <location>
        <begin position="6"/>
        <end position="33"/>
    </location>
</feature>
<organism evidence="10 11">
    <name type="scientific">Pectobacterium brasiliense</name>
    <dbReference type="NCBI Taxonomy" id="180957"/>
    <lineage>
        <taxon>Bacteria</taxon>
        <taxon>Pseudomonadati</taxon>
        <taxon>Pseudomonadota</taxon>
        <taxon>Gammaproteobacteria</taxon>
        <taxon>Enterobacterales</taxon>
        <taxon>Pectobacteriaceae</taxon>
        <taxon>Pectobacterium</taxon>
    </lineage>
</organism>
<dbReference type="InterPro" id="IPR010930">
    <property type="entry name" value="Flg_bb/hook_C_dom"/>
</dbReference>
<comment type="similarity">
    <text evidence="2 5">Belongs to the flagella basal body rod proteins family.</text>
</comment>
<feature type="domain" description="Flagellar hook protein FlgE D2" evidence="8">
    <location>
        <begin position="179"/>
        <end position="305"/>
    </location>
</feature>
<feature type="domain" description="Flagellar hook protein FlgE/F/G-like D1" evidence="9">
    <location>
        <begin position="79"/>
        <end position="141"/>
    </location>
</feature>
<comment type="subcellular location">
    <subcellularLocation>
        <location evidence="1 5">Bacterial flagellum basal body</location>
    </subcellularLocation>
</comment>
<keyword evidence="10" id="KW-0282">Flagellum</keyword>
<dbReference type="RefSeq" id="WP_180786737.1">
    <property type="nucleotide sequence ID" value="NZ_JACDSF010000042.1"/>
</dbReference>
<dbReference type="InterPro" id="IPR037925">
    <property type="entry name" value="FlgE/F/G-like"/>
</dbReference>
<dbReference type="Pfam" id="PF07559">
    <property type="entry name" value="FlgE_D2"/>
    <property type="match status" value="1"/>
</dbReference>
<dbReference type="EMBL" id="JACGEP010000043">
    <property type="protein sequence ID" value="MBN3053119.1"/>
    <property type="molecule type" value="Genomic_DNA"/>
</dbReference>
<keyword evidence="4 5" id="KW-0975">Bacterial flagellum</keyword>